<evidence type="ECO:0000256" key="1">
    <source>
        <dbReference type="SAM" id="Phobius"/>
    </source>
</evidence>
<proteinExistence type="predicted"/>
<dbReference type="Pfam" id="PF26064">
    <property type="entry name" value="DUF8023"/>
    <property type="match status" value="1"/>
</dbReference>
<keyword evidence="4" id="KW-1185">Reference proteome</keyword>
<accession>A0A830G0G1</accession>
<evidence type="ECO:0000313" key="4">
    <source>
        <dbReference type="Proteomes" id="UP000614609"/>
    </source>
</evidence>
<keyword evidence="1" id="KW-1133">Transmembrane helix</keyword>
<feature type="transmembrane region" description="Helical" evidence="1">
    <location>
        <begin position="84"/>
        <end position="102"/>
    </location>
</feature>
<dbReference type="Proteomes" id="UP000614609">
    <property type="component" value="Unassembled WGS sequence"/>
</dbReference>
<feature type="transmembrane region" description="Helical" evidence="1">
    <location>
        <begin position="52"/>
        <end position="72"/>
    </location>
</feature>
<dbReference type="RefSeq" id="WP_188872362.1">
    <property type="nucleotide sequence ID" value="NZ_BMOO01000004.1"/>
</dbReference>
<name>A0A830G0G1_9EURY</name>
<dbReference type="Proteomes" id="UP000765891">
    <property type="component" value="Unassembled WGS sequence"/>
</dbReference>
<dbReference type="InterPro" id="IPR058336">
    <property type="entry name" value="VP3-like_halobact-type"/>
</dbReference>
<dbReference type="OrthoDB" id="330492at2157"/>
<keyword evidence="1" id="KW-0472">Membrane</keyword>
<reference evidence="3" key="3">
    <citation type="submission" date="2021-03" db="EMBL/GenBank/DDBJ databases">
        <title>Genomic Encyclopedia of Type Strains, Phase IV (KMG-IV): sequencing the most valuable type-strain genomes for metagenomic binning, comparative biology and taxonomic classification.</title>
        <authorList>
            <person name="Goeker M."/>
        </authorList>
    </citation>
    <scope>NUCLEOTIDE SEQUENCE</scope>
    <source>
        <strain evidence="3">DSM 22443</strain>
    </source>
</reference>
<feature type="transmembrane region" description="Helical" evidence="1">
    <location>
        <begin position="114"/>
        <end position="132"/>
    </location>
</feature>
<comment type="caution">
    <text evidence="2">The sequence shown here is derived from an EMBL/GenBank/DDBJ whole genome shotgun (WGS) entry which is preliminary data.</text>
</comment>
<evidence type="ECO:0000313" key="3">
    <source>
        <dbReference type="EMBL" id="MBP1955058.1"/>
    </source>
</evidence>
<dbReference type="EMBL" id="BMOO01000004">
    <property type="protein sequence ID" value="GGM69279.1"/>
    <property type="molecule type" value="Genomic_DNA"/>
</dbReference>
<gene>
    <name evidence="2" type="ORF">GCM10009017_19360</name>
    <name evidence="3" type="ORF">J2752_001970</name>
</gene>
<keyword evidence="1" id="KW-0812">Transmembrane</keyword>
<sequence length="134" mass="14286">MARNNLDLIDIVGMALVGFFGPMSLDAYTIKLKLFGGFDFTTVIWSGSGAEVTYATLLALGGVGWIVVANFWAGDWDIDDMEPYHIAAIVVALGIVPVYAIVPAVQNVMADYNSITLVVALVQAGFGPLLSWEG</sequence>
<dbReference type="AlphaFoldDB" id="A0A830G0G1"/>
<protein>
    <submittedName>
        <fullName evidence="2">Uncharacterized protein</fullName>
    </submittedName>
</protein>
<dbReference type="EMBL" id="JAGGKO010000003">
    <property type="protein sequence ID" value="MBP1955058.1"/>
    <property type="molecule type" value="Genomic_DNA"/>
</dbReference>
<reference evidence="2" key="2">
    <citation type="submission" date="2020-09" db="EMBL/GenBank/DDBJ databases">
        <authorList>
            <person name="Sun Q."/>
            <person name="Ohkuma M."/>
        </authorList>
    </citation>
    <scope>NUCLEOTIDE SEQUENCE</scope>
    <source>
        <strain evidence="2">JCM 16108</strain>
    </source>
</reference>
<organism evidence="2 4">
    <name type="scientific">Halarchaeum rubridurum</name>
    <dbReference type="NCBI Taxonomy" id="489911"/>
    <lineage>
        <taxon>Archaea</taxon>
        <taxon>Methanobacteriati</taxon>
        <taxon>Methanobacteriota</taxon>
        <taxon>Stenosarchaea group</taxon>
        <taxon>Halobacteria</taxon>
        <taxon>Halobacteriales</taxon>
        <taxon>Halobacteriaceae</taxon>
    </lineage>
</organism>
<feature type="transmembrane region" description="Helical" evidence="1">
    <location>
        <begin position="12"/>
        <end position="32"/>
    </location>
</feature>
<reference evidence="2" key="1">
    <citation type="journal article" date="2014" name="Int. J. Syst. Evol. Microbiol.">
        <title>Complete genome sequence of Corynebacterium casei LMG S-19264T (=DSM 44701T), isolated from a smear-ripened cheese.</title>
        <authorList>
            <consortium name="US DOE Joint Genome Institute (JGI-PGF)"/>
            <person name="Walter F."/>
            <person name="Albersmeier A."/>
            <person name="Kalinowski J."/>
            <person name="Ruckert C."/>
        </authorList>
    </citation>
    <scope>NUCLEOTIDE SEQUENCE</scope>
    <source>
        <strain evidence="2">JCM 16108</strain>
    </source>
</reference>
<evidence type="ECO:0000313" key="2">
    <source>
        <dbReference type="EMBL" id="GGM69279.1"/>
    </source>
</evidence>